<organism evidence="1">
    <name type="scientific">marine sediment metagenome</name>
    <dbReference type="NCBI Taxonomy" id="412755"/>
    <lineage>
        <taxon>unclassified sequences</taxon>
        <taxon>metagenomes</taxon>
        <taxon>ecological metagenomes</taxon>
    </lineage>
</organism>
<dbReference type="AlphaFoldDB" id="X1C139"/>
<name>X1C139_9ZZZZ</name>
<protein>
    <submittedName>
        <fullName evidence="1">Uncharacterized protein</fullName>
    </submittedName>
</protein>
<dbReference type="EMBL" id="BART01028162">
    <property type="protein sequence ID" value="GAH01831.1"/>
    <property type="molecule type" value="Genomic_DNA"/>
</dbReference>
<feature type="non-terminal residue" evidence="1">
    <location>
        <position position="273"/>
    </location>
</feature>
<sequence length="273" mass="31029">EVVWGDEDSLIDSFKPKDGFRIYTNGNRLAAFRRLLDYTKCVARPEADGKIHIFEPTITGAVYDYEYYRGVESGHPFWAKAYRKTLVIPNYIIVKSRKDDEDKYSGEAKDQDSIDALATNGYNGEIRQYKLARLESDDDADLITAAILSKYKLHADMGGAELRTMNVGAEVFDYVKITDDRQGDYREGNIGYLGRHYKPGRGKAATQWSLNFSFGGWLSIRKLANDLNVYPDGLQQYMEELFVENLYATYIYAQMIDVEFLSAISANMGQLSA</sequence>
<evidence type="ECO:0000313" key="1">
    <source>
        <dbReference type="EMBL" id="GAH01831.1"/>
    </source>
</evidence>
<gene>
    <name evidence="1" type="ORF">S01H4_49728</name>
</gene>
<comment type="caution">
    <text evidence="1">The sequence shown here is derived from an EMBL/GenBank/DDBJ whole genome shotgun (WGS) entry which is preliminary data.</text>
</comment>
<feature type="non-terminal residue" evidence="1">
    <location>
        <position position="1"/>
    </location>
</feature>
<proteinExistence type="predicted"/>
<reference evidence="1" key="1">
    <citation type="journal article" date="2014" name="Front. Microbiol.">
        <title>High frequency of phylogenetically diverse reductive dehalogenase-homologous genes in deep subseafloor sedimentary metagenomes.</title>
        <authorList>
            <person name="Kawai M."/>
            <person name="Futagami T."/>
            <person name="Toyoda A."/>
            <person name="Takaki Y."/>
            <person name="Nishi S."/>
            <person name="Hori S."/>
            <person name="Arai W."/>
            <person name="Tsubouchi T."/>
            <person name="Morono Y."/>
            <person name="Uchiyama I."/>
            <person name="Ito T."/>
            <person name="Fujiyama A."/>
            <person name="Inagaki F."/>
            <person name="Takami H."/>
        </authorList>
    </citation>
    <scope>NUCLEOTIDE SEQUENCE</scope>
    <source>
        <strain evidence="1">Expedition CK06-06</strain>
    </source>
</reference>
<accession>X1C139</accession>